<dbReference type="AlphaFoldDB" id="A0A840MJB2"/>
<gene>
    <name evidence="1" type="ORF">HNQ59_000864</name>
</gene>
<accession>A0A840MJB2</accession>
<sequence length="476" mass="53045">MKTFASDQDKAARRAFLDSLCQTAPAELLKQSEMDAITAFNRALQTVPAYVKQLQQHGQPTTPIESIGQFVARAPLLNKHNTFGQYAIHDLCVDGNLEGVRSLLTSSGHSGVFSFGVNTATNLENSSKSIDAGLQYLFNIDELSTLVINALPMGVKVHTRATVLAETSVRDDMVFALVQRFAGEFDQIVMIGEGSFIKRIIEDGQERHGIDWSKLRVHLVTGEEGIAENYRTYIGQLMGIEQLDQPGGRLIMSSMGVAELDLNIFHETPHTITMRRLAHQDPSLRKALFGVDTPFCPMFFMYYPHRCYVETRDAGTSWPEVVISMLSPEMKLPLLRYCSGDYGNIFQHETVLSVLQQHGHTITPDLKLPFITVYGRGKALPTTTGPLYPEAVKEAIYADSTIAAALTGNFRLSAPNTSGRLDLQLRHGKQLSSKQLDNLHGHLLTYARAKPDIVTHPYATFPYCMEIDFERKFAYL</sequence>
<dbReference type="EMBL" id="JACHHY010000004">
    <property type="protein sequence ID" value="MBB5017595.1"/>
    <property type="molecule type" value="Genomic_DNA"/>
</dbReference>
<proteinExistence type="predicted"/>
<evidence type="ECO:0000313" key="2">
    <source>
        <dbReference type="Proteomes" id="UP000575898"/>
    </source>
</evidence>
<dbReference type="EC" id="6.2.1.30" evidence="1"/>
<organism evidence="1 2">
    <name type="scientific">Chitinivorax tropicus</name>
    <dbReference type="NCBI Taxonomy" id="714531"/>
    <lineage>
        <taxon>Bacteria</taxon>
        <taxon>Pseudomonadati</taxon>
        <taxon>Pseudomonadota</taxon>
        <taxon>Betaproteobacteria</taxon>
        <taxon>Chitinivorax</taxon>
    </lineage>
</organism>
<protein>
    <submittedName>
        <fullName evidence="1">Phenylacetate-CoA ligase</fullName>
        <ecNumber evidence="1">6.2.1.30</ecNumber>
    </submittedName>
</protein>
<dbReference type="GO" id="GO:0047475">
    <property type="term" value="F:phenylacetate-CoA ligase activity"/>
    <property type="evidence" value="ECO:0007669"/>
    <property type="project" value="UniProtKB-EC"/>
</dbReference>
<dbReference type="Gene3D" id="3.40.50.12780">
    <property type="entry name" value="N-terminal domain of ligase-like"/>
    <property type="match status" value="1"/>
</dbReference>
<name>A0A840MJB2_9PROT</name>
<dbReference type="RefSeq" id="WP_184035635.1">
    <property type="nucleotide sequence ID" value="NZ_JACHHY010000004.1"/>
</dbReference>
<dbReference type="InterPro" id="IPR042099">
    <property type="entry name" value="ANL_N_sf"/>
</dbReference>
<dbReference type="PANTHER" id="PTHR43845">
    <property type="entry name" value="BLR5969 PROTEIN"/>
    <property type="match status" value="1"/>
</dbReference>
<reference evidence="1 2" key="1">
    <citation type="submission" date="2020-08" db="EMBL/GenBank/DDBJ databases">
        <title>Genomic Encyclopedia of Type Strains, Phase IV (KMG-IV): sequencing the most valuable type-strain genomes for metagenomic binning, comparative biology and taxonomic classification.</title>
        <authorList>
            <person name="Goeker M."/>
        </authorList>
    </citation>
    <scope>NUCLEOTIDE SEQUENCE [LARGE SCALE GENOMIC DNA]</scope>
    <source>
        <strain evidence="1 2">DSM 27165</strain>
    </source>
</reference>
<evidence type="ECO:0000313" key="1">
    <source>
        <dbReference type="EMBL" id="MBB5017595.1"/>
    </source>
</evidence>
<dbReference type="Proteomes" id="UP000575898">
    <property type="component" value="Unassembled WGS sequence"/>
</dbReference>
<keyword evidence="1" id="KW-0436">Ligase</keyword>
<keyword evidence="2" id="KW-1185">Reference proteome</keyword>
<dbReference type="PANTHER" id="PTHR43845:SF1">
    <property type="entry name" value="BLR5969 PROTEIN"/>
    <property type="match status" value="1"/>
</dbReference>
<comment type="caution">
    <text evidence="1">The sequence shown here is derived from an EMBL/GenBank/DDBJ whole genome shotgun (WGS) entry which is preliminary data.</text>
</comment>